<dbReference type="PANTHER" id="PTHR36454:SF1">
    <property type="entry name" value="DUF1015 DOMAIN-CONTAINING PROTEIN"/>
    <property type="match status" value="1"/>
</dbReference>
<dbReference type="InterPro" id="IPR008323">
    <property type="entry name" value="UCP033563"/>
</dbReference>
<sequence length="357" mass="38764">MTPARPAAVSDPARPGVTARPPRALLIRPRHAAAERHPLSPARVRDLLAAGAYEPVPEPAVVVYRLEGEGFRQTGVVVEVPVDDYRQGRIRRHEATQPEREEEIQRFAETAGIEPMPVMLTHPARPRLRAVLEEVATGEPAVRLSADDTVHSAWISADPQRVRAVLDEIAALPALYITDGHHRMAAAERYAARHPSSGDVALAAVFPSDEMRILGYHRCLPVPDGTSAAELLARIAAQPVVTDVRECPPGTPPAPGSVSVRIDGRWFLLRLRAPADPDHVRDSLDVVVLNEELIPGVFGSAEITCTCTRQETISLLPHPPGVAEVMAVSDAGLLMPPKSTWFDPKAGVGLFVRELHR</sequence>
<dbReference type="RefSeq" id="WP_263247849.1">
    <property type="nucleotide sequence ID" value="NZ_BAABLT010000017.1"/>
</dbReference>
<proteinExistence type="predicted"/>
<reference evidence="3" key="1">
    <citation type="journal article" date="2019" name="Int. J. Syst. Evol. Microbiol.">
        <title>The Global Catalogue of Microorganisms (GCM) 10K type strain sequencing project: providing services to taxonomists for standard genome sequencing and annotation.</title>
        <authorList>
            <consortium name="The Broad Institute Genomics Platform"/>
            <consortium name="The Broad Institute Genome Sequencing Center for Infectious Disease"/>
            <person name="Wu L."/>
            <person name="Ma J."/>
        </authorList>
    </citation>
    <scope>NUCLEOTIDE SEQUENCE [LARGE SCALE GENOMIC DNA]</scope>
    <source>
        <strain evidence="3">CCUG 56401</strain>
    </source>
</reference>
<feature type="region of interest" description="Disordered" evidence="1">
    <location>
        <begin position="1"/>
        <end position="21"/>
    </location>
</feature>
<evidence type="ECO:0000313" key="3">
    <source>
        <dbReference type="Proteomes" id="UP001597018"/>
    </source>
</evidence>
<evidence type="ECO:0000256" key="1">
    <source>
        <dbReference type="SAM" id="MobiDB-lite"/>
    </source>
</evidence>
<gene>
    <name evidence="2" type="ORF">ACFQ16_11065</name>
</gene>
<dbReference type="Pfam" id="PF06245">
    <property type="entry name" value="DUF1015"/>
    <property type="match status" value="1"/>
</dbReference>
<dbReference type="Proteomes" id="UP001597018">
    <property type="component" value="Unassembled WGS sequence"/>
</dbReference>
<accession>A0ABW3FSP2</accession>
<name>A0ABW3FSP2_9PSEU</name>
<dbReference type="PANTHER" id="PTHR36454">
    <property type="entry name" value="LMO2823 PROTEIN"/>
    <property type="match status" value="1"/>
</dbReference>
<organism evidence="2 3">
    <name type="scientific">Saccharopolyspora rosea</name>
    <dbReference type="NCBI Taxonomy" id="524884"/>
    <lineage>
        <taxon>Bacteria</taxon>
        <taxon>Bacillati</taxon>
        <taxon>Actinomycetota</taxon>
        <taxon>Actinomycetes</taxon>
        <taxon>Pseudonocardiales</taxon>
        <taxon>Pseudonocardiaceae</taxon>
        <taxon>Saccharopolyspora</taxon>
    </lineage>
</organism>
<keyword evidence="3" id="KW-1185">Reference proteome</keyword>
<comment type="caution">
    <text evidence="2">The sequence shown here is derived from an EMBL/GenBank/DDBJ whole genome shotgun (WGS) entry which is preliminary data.</text>
</comment>
<protein>
    <submittedName>
        <fullName evidence="2">DUF1015 family protein</fullName>
    </submittedName>
</protein>
<dbReference type="EMBL" id="JBHTIW010000006">
    <property type="protein sequence ID" value="MFD0920280.1"/>
    <property type="molecule type" value="Genomic_DNA"/>
</dbReference>
<evidence type="ECO:0000313" key="2">
    <source>
        <dbReference type="EMBL" id="MFD0920280.1"/>
    </source>
</evidence>